<evidence type="ECO:0000256" key="1">
    <source>
        <dbReference type="ARBA" id="ARBA00004970"/>
    </source>
</evidence>
<dbReference type="SUPFAM" id="SSF89550">
    <property type="entry name" value="PHP domain-like"/>
    <property type="match status" value="1"/>
</dbReference>
<organism evidence="10 12">
    <name type="scientific">Limosilactobacillus fermentum</name>
    <name type="common">Lactobacillus fermentum</name>
    <dbReference type="NCBI Taxonomy" id="1613"/>
    <lineage>
        <taxon>Bacteria</taxon>
        <taxon>Bacillati</taxon>
        <taxon>Bacillota</taxon>
        <taxon>Bacilli</taxon>
        <taxon>Lactobacillales</taxon>
        <taxon>Lactobacillaceae</taxon>
        <taxon>Limosilactobacillus</taxon>
    </lineage>
</organism>
<evidence type="ECO:0000313" key="12">
    <source>
        <dbReference type="Proteomes" id="UP000094714"/>
    </source>
</evidence>
<dbReference type="EC" id="3.1.3.15" evidence="3 8"/>
<dbReference type="EMBL" id="CP019030">
    <property type="protein sequence ID" value="APU45038.1"/>
    <property type="molecule type" value="Genomic_DNA"/>
</dbReference>
<dbReference type="Gene3D" id="3.20.20.140">
    <property type="entry name" value="Metal-dependent hydrolases"/>
    <property type="match status" value="1"/>
</dbReference>
<evidence type="ECO:0000256" key="7">
    <source>
        <dbReference type="ARBA" id="ARBA00049158"/>
    </source>
</evidence>
<dbReference type="GO" id="GO:0004401">
    <property type="term" value="F:histidinol-phosphatase activity"/>
    <property type="evidence" value="ECO:0007669"/>
    <property type="project" value="UniProtKB-UniRule"/>
</dbReference>
<comment type="catalytic activity">
    <reaction evidence="7 8">
        <text>L-histidinol phosphate + H2O = L-histidinol + phosphate</text>
        <dbReference type="Rhea" id="RHEA:14465"/>
        <dbReference type="ChEBI" id="CHEBI:15377"/>
        <dbReference type="ChEBI" id="CHEBI:43474"/>
        <dbReference type="ChEBI" id="CHEBI:57699"/>
        <dbReference type="ChEBI" id="CHEBI:57980"/>
        <dbReference type="EC" id="3.1.3.15"/>
    </reaction>
</comment>
<dbReference type="GeneID" id="83714863"/>
<dbReference type="CDD" id="cd12110">
    <property type="entry name" value="PHP_HisPPase_Hisj_like"/>
    <property type="match status" value="1"/>
</dbReference>
<dbReference type="Pfam" id="PF13263">
    <property type="entry name" value="PHP_C"/>
    <property type="match status" value="1"/>
</dbReference>
<feature type="domain" description="PHP" evidence="9">
    <location>
        <begin position="4"/>
        <end position="226"/>
    </location>
</feature>
<dbReference type="GO" id="GO:0005737">
    <property type="term" value="C:cytoplasm"/>
    <property type="evidence" value="ECO:0007669"/>
    <property type="project" value="TreeGrafter"/>
</dbReference>
<accession>A0A0G9GBL4</accession>
<dbReference type="NCBIfam" id="TIGR01856">
    <property type="entry name" value="hisJ_fam"/>
    <property type="match status" value="1"/>
</dbReference>
<evidence type="ECO:0000256" key="4">
    <source>
        <dbReference type="ARBA" id="ARBA00022605"/>
    </source>
</evidence>
<dbReference type="UniPathway" id="UPA00031">
    <property type="reaction ID" value="UER00013"/>
</dbReference>
<dbReference type="Proteomes" id="UP000185427">
    <property type="component" value="Chromosome"/>
</dbReference>
<dbReference type="PANTHER" id="PTHR21039">
    <property type="entry name" value="HISTIDINOL PHOSPHATASE-RELATED"/>
    <property type="match status" value="1"/>
</dbReference>
<proteinExistence type="inferred from homology"/>
<reference evidence="10 12" key="1">
    <citation type="submission" date="2016-09" db="EMBL/GenBank/DDBJ databases">
        <title>Genome Sequence of the Lactobacillus fermentum strain NCC2970 (CNCM I-5068).</title>
        <authorList>
            <person name="Barretto C."/>
            <person name="Ngom-Bru C."/>
            <person name="Genevaz A."/>
            <person name="Fournier C."/>
            <person name="Moine D."/>
            <person name="Kassam M."/>
            <person name="Iltis A."/>
            <person name="Sagory-Zalkind P."/>
            <person name="Faucherand G."/>
            <person name="Descombes P."/>
            <person name="Duboux S."/>
        </authorList>
    </citation>
    <scope>NUCLEOTIDE SEQUENCE [LARGE SCALE GENOMIC DNA]</scope>
    <source>
        <strain evidence="10 12">NCC2970</strain>
    </source>
</reference>
<protein>
    <recommendedName>
        <fullName evidence="3 8">Histidinol-phosphatase</fullName>
        <shortName evidence="8">HolPase</shortName>
        <ecNumber evidence="3 8">3.1.3.15</ecNumber>
    </recommendedName>
</protein>
<evidence type="ECO:0000256" key="3">
    <source>
        <dbReference type="ARBA" id="ARBA00013085"/>
    </source>
</evidence>
<evidence type="ECO:0000313" key="11">
    <source>
        <dbReference type="EMBL" id="APU45038.1"/>
    </source>
</evidence>
<dbReference type="OrthoDB" id="9775255at2"/>
<dbReference type="InterPro" id="IPR010140">
    <property type="entry name" value="Histidinol_P_phosphatase_HisJ"/>
</dbReference>
<dbReference type="EMBL" id="CP017151">
    <property type="protein sequence ID" value="AOR75055.1"/>
    <property type="molecule type" value="Genomic_DNA"/>
</dbReference>
<dbReference type="InterPro" id="IPR016195">
    <property type="entry name" value="Pol/histidinol_Pase-like"/>
</dbReference>
<reference evidence="11 13" key="2">
    <citation type="submission" date="2016-12" db="EMBL/GenBank/DDBJ databases">
        <title>Complete Genome Sequence of Lactobacillus fermentum Strain SNUV175, a Probiotic for Treatment of Bacterial Vaginosis.</title>
        <authorList>
            <person name="Lee S."/>
            <person name="You H.J."/>
            <person name="Kwon B."/>
            <person name="Ko G."/>
        </authorList>
    </citation>
    <scope>NUCLEOTIDE SEQUENCE [LARGE SCALE GENOMIC DNA]</scope>
    <source>
        <strain evidence="11 13">SNUV175</strain>
    </source>
</reference>
<dbReference type="Pfam" id="PF02811">
    <property type="entry name" value="PHP"/>
    <property type="match status" value="1"/>
</dbReference>
<dbReference type="Proteomes" id="UP000094714">
    <property type="component" value="Chromosome"/>
</dbReference>
<gene>
    <name evidence="11" type="ORF">BUW47_00500</name>
    <name evidence="10" type="ORF">LACFE_CDS1610</name>
</gene>
<dbReference type="AlphaFoldDB" id="A0A0G9GBL4"/>
<name>A0A0G9GBL4_LIMFE</name>
<comment type="similarity">
    <text evidence="2 8">Belongs to the PHP hydrolase family. HisK subfamily.</text>
</comment>
<dbReference type="PANTHER" id="PTHR21039:SF0">
    <property type="entry name" value="HISTIDINOL-PHOSPHATASE"/>
    <property type="match status" value="1"/>
</dbReference>
<keyword evidence="4 8" id="KW-0028">Amino-acid biosynthesis</keyword>
<dbReference type="NCBIfam" id="NF005996">
    <property type="entry name" value="PRK08123.1"/>
    <property type="match status" value="1"/>
</dbReference>
<keyword evidence="5 8" id="KW-0378">Hydrolase</keyword>
<dbReference type="GO" id="GO:0000105">
    <property type="term" value="P:L-histidine biosynthetic process"/>
    <property type="evidence" value="ECO:0007669"/>
    <property type="project" value="UniProtKB-UniRule"/>
</dbReference>
<keyword evidence="6 8" id="KW-0368">Histidine biosynthesis</keyword>
<evidence type="ECO:0000256" key="2">
    <source>
        <dbReference type="ARBA" id="ARBA00009152"/>
    </source>
</evidence>
<evidence type="ECO:0000313" key="13">
    <source>
        <dbReference type="Proteomes" id="UP000185427"/>
    </source>
</evidence>
<sequence>MKVDGHTHTELCPHGSGDHLEAMVERAIELGFTDYWVTEHAPLPVNFSDAFGGPLDDIQTASLRIDQVDDYLELANQIKERFAAQIKVHIGFELDYLAGFEADRRHFWDHYGPQVDGGILSVHYLPGRDGRYYGVDYSPEELEQGFGELITQPQELYRYYFSQLQRAVNCDLGPNAPKRLGHLTLIKKYQDRFGLDTDFDATTWQAIERLLAQMVADDWEIDFNTAGLFKADCNDFYPGWEIAARAKELGLPLVFGSDAHATVEVGHAYHLFEKFSQKV</sequence>
<evidence type="ECO:0000313" key="10">
    <source>
        <dbReference type="EMBL" id="AOR75055.1"/>
    </source>
</evidence>
<evidence type="ECO:0000256" key="5">
    <source>
        <dbReference type="ARBA" id="ARBA00022801"/>
    </source>
</evidence>
<evidence type="ECO:0000256" key="8">
    <source>
        <dbReference type="RuleBase" id="RU366003"/>
    </source>
</evidence>
<dbReference type="PATRIC" id="fig|1613.112.peg.1688"/>
<dbReference type="InterPro" id="IPR004013">
    <property type="entry name" value="PHP_dom"/>
</dbReference>
<dbReference type="RefSeq" id="WP_003685146.1">
    <property type="nucleotide sequence ID" value="NZ_AP024320.1"/>
</dbReference>
<evidence type="ECO:0000256" key="6">
    <source>
        <dbReference type="ARBA" id="ARBA00023102"/>
    </source>
</evidence>
<evidence type="ECO:0000259" key="9">
    <source>
        <dbReference type="Pfam" id="PF02811"/>
    </source>
</evidence>
<comment type="pathway">
    <text evidence="1 8">Amino-acid biosynthesis; L-histidine biosynthesis; L-histidine from 5-phospho-alpha-D-ribose 1-diphosphate: step 8/9.</text>
</comment>